<comment type="caution">
    <text evidence="1">The sequence shown here is derived from an EMBL/GenBank/DDBJ whole genome shotgun (WGS) entry which is preliminary data.</text>
</comment>
<dbReference type="EMBL" id="JAWZSR010000006">
    <property type="protein sequence ID" value="MDX8046633.1"/>
    <property type="molecule type" value="Genomic_DNA"/>
</dbReference>
<evidence type="ECO:0000313" key="1">
    <source>
        <dbReference type="EMBL" id="MDX8046633.1"/>
    </source>
</evidence>
<proteinExistence type="predicted"/>
<name>A0ACC6M6N7_9BACI</name>
<organism evidence="1 2">
    <name type="scientific">Gracilibacillus pellucidus</name>
    <dbReference type="NCBI Taxonomy" id="3095368"/>
    <lineage>
        <taxon>Bacteria</taxon>
        <taxon>Bacillati</taxon>
        <taxon>Bacillota</taxon>
        <taxon>Bacilli</taxon>
        <taxon>Bacillales</taxon>
        <taxon>Bacillaceae</taxon>
        <taxon>Gracilibacillus</taxon>
    </lineage>
</organism>
<evidence type="ECO:0000313" key="2">
    <source>
        <dbReference type="Proteomes" id="UP001277972"/>
    </source>
</evidence>
<accession>A0ACC6M6N7</accession>
<keyword evidence="2" id="KW-1185">Reference proteome</keyword>
<reference evidence="1" key="1">
    <citation type="submission" date="2023-11" db="EMBL/GenBank/DDBJ databases">
        <title>Gracilibacillus pellucida a moderately halophilic bacterium isolated from saline soil in Xinjiang province.</title>
        <authorList>
            <person name="Zhang Z."/>
            <person name="Tan F."/>
            <person name="Wang Y."/>
            <person name="Xia M."/>
        </authorList>
    </citation>
    <scope>NUCLEOTIDE SEQUENCE</scope>
    <source>
        <strain evidence="1">S3-1-1</strain>
    </source>
</reference>
<protein>
    <submittedName>
        <fullName evidence="1">Sce7726 family protein</fullName>
    </submittedName>
</protein>
<gene>
    <name evidence="1" type="ORF">SH601_11640</name>
</gene>
<dbReference type="Proteomes" id="UP001277972">
    <property type="component" value="Unassembled WGS sequence"/>
</dbReference>
<sequence>MSNNNILNRVFTQSIFQELINQNENSLFDTCVRKYLTIGNYIQYNDLIKEMYNYLSKQYRNEYFYKNTLLNKLLLGRHSINTTTALTEIPISKSKADFILINGKAVVYEIKTELDTFDRLDSQITDYFKAFDHVCVVTSESQYNKVQKILNGSKVGICVLTKRNTISTRKEPITDTSQLDHVTMFKILRKQEYERIILEYYGELPRTVPVKYYKECLNMFSNIEINTAYKYFINILKERSKLVKEEYEKVPYELKFLMYFSNYNKNDYAKLFSVLNKNWGN</sequence>